<dbReference type="PANTHER" id="PTHR30592:SF1">
    <property type="entry name" value="SULFUR CARRIER PROTEIN FDHD"/>
    <property type="match status" value="1"/>
</dbReference>
<accession>X1IJZ2</accession>
<dbReference type="GO" id="GO:0016783">
    <property type="term" value="F:sulfurtransferase activity"/>
    <property type="evidence" value="ECO:0007669"/>
    <property type="project" value="InterPro"/>
</dbReference>
<sequence length="198" mass="22685">MKNIVRESCLNITINGEEFISLSCIPRDPVELVLGFLYNEQWIDSLDDVIEITIDKNTDKENIIASVYIKKDIKREQKYRLISSTSAKVLTSLQQSRSSTDKPLGDFVHYSMTLIWGLFEGLNQKSELYRKIGGVHSALLYFPSTRVFLNYFDEGVTNGFVEGLNHAIRNIIHRAFGYHSFENFKLQVLVEHGVALPH</sequence>
<proteinExistence type="predicted"/>
<dbReference type="GO" id="GO:0006777">
    <property type="term" value="P:Mo-molybdopterin cofactor biosynthetic process"/>
    <property type="evidence" value="ECO:0007669"/>
    <property type="project" value="UniProtKB-KW"/>
</dbReference>
<name>X1IJZ2_9ZZZZ</name>
<dbReference type="SUPFAM" id="SSF53927">
    <property type="entry name" value="Cytidine deaminase-like"/>
    <property type="match status" value="1"/>
</dbReference>
<dbReference type="InterPro" id="IPR016193">
    <property type="entry name" value="Cytidine_deaminase-like"/>
</dbReference>
<organism evidence="3">
    <name type="scientific">marine sediment metagenome</name>
    <dbReference type="NCBI Taxonomy" id="412755"/>
    <lineage>
        <taxon>unclassified sequences</taxon>
        <taxon>metagenomes</taxon>
        <taxon>ecological metagenomes</taxon>
    </lineage>
</organism>
<keyword evidence="2" id="KW-0501">Molybdenum cofactor biosynthesis</keyword>
<dbReference type="Pfam" id="PF02634">
    <property type="entry name" value="FdhD-NarQ"/>
    <property type="match status" value="1"/>
</dbReference>
<evidence type="ECO:0000256" key="1">
    <source>
        <dbReference type="ARBA" id="ARBA00022490"/>
    </source>
</evidence>
<protein>
    <submittedName>
        <fullName evidence="3">Uncharacterized protein</fullName>
    </submittedName>
</protein>
<dbReference type="PANTHER" id="PTHR30592">
    <property type="entry name" value="FORMATE DEHYDROGENASE"/>
    <property type="match status" value="1"/>
</dbReference>
<evidence type="ECO:0000256" key="2">
    <source>
        <dbReference type="ARBA" id="ARBA00023150"/>
    </source>
</evidence>
<keyword evidence="1" id="KW-0963">Cytoplasm</keyword>
<comment type="caution">
    <text evidence="3">The sequence shown here is derived from an EMBL/GenBank/DDBJ whole genome shotgun (WGS) entry which is preliminary data.</text>
</comment>
<dbReference type="EMBL" id="BARU01029398">
    <property type="protein sequence ID" value="GAH66439.1"/>
    <property type="molecule type" value="Genomic_DNA"/>
</dbReference>
<dbReference type="Gene3D" id="3.10.20.10">
    <property type="match status" value="1"/>
</dbReference>
<evidence type="ECO:0000313" key="3">
    <source>
        <dbReference type="EMBL" id="GAH66439.1"/>
    </source>
</evidence>
<reference evidence="3" key="1">
    <citation type="journal article" date="2014" name="Front. Microbiol.">
        <title>High frequency of phylogenetically diverse reductive dehalogenase-homologous genes in deep subseafloor sedimentary metagenomes.</title>
        <authorList>
            <person name="Kawai M."/>
            <person name="Futagami T."/>
            <person name="Toyoda A."/>
            <person name="Takaki Y."/>
            <person name="Nishi S."/>
            <person name="Hori S."/>
            <person name="Arai W."/>
            <person name="Tsubouchi T."/>
            <person name="Morono Y."/>
            <person name="Uchiyama I."/>
            <person name="Ito T."/>
            <person name="Fujiyama A."/>
            <person name="Inagaki F."/>
            <person name="Takami H."/>
        </authorList>
    </citation>
    <scope>NUCLEOTIDE SEQUENCE</scope>
    <source>
        <strain evidence="3">Expedition CK06-06</strain>
    </source>
</reference>
<feature type="non-terminal residue" evidence="3">
    <location>
        <position position="198"/>
    </location>
</feature>
<dbReference type="InterPro" id="IPR003786">
    <property type="entry name" value="FdhD"/>
</dbReference>
<gene>
    <name evidence="3" type="ORF">S03H2_46768</name>
</gene>
<dbReference type="AlphaFoldDB" id="X1IJZ2"/>